<dbReference type="PROSITE" id="PS00818">
    <property type="entry name" value="DPS_1"/>
    <property type="match status" value="1"/>
</dbReference>
<dbReference type="GO" id="GO:0008199">
    <property type="term" value="F:ferric iron binding"/>
    <property type="evidence" value="ECO:0007669"/>
    <property type="project" value="InterPro"/>
</dbReference>
<protein>
    <submittedName>
        <fullName evidence="4">General stress protein 20U</fullName>
    </submittedName>
</protein>
<gene>
    <name evidence="4" type="primary">dps</name>
    <name evidence="4" type="ORF">CQA01_23690</name>
</gene>
<reference evidence="4 5" key="1">
    <citation type="submission" date="2019-07" db="EMBL/GenBank/DDBJ databases">
        <title>Whole genome shotgun sequence of Cyclobacterium qasimii NBRC 106168.</title>
        <authorList>
            <person name="Hosoyama A."/>
            <person name="Uohara A."/>
            <person name="Ohji S."/>
            <person name="Ichikawa N."/>
        </authorList>
    </citation>
    <scope>NUCLEOTIDE SEQUENCE [LARGE SCALE GENOMIC DNA]</scope>
    <source>
        <strain evidence="4 5">NBRC 106168</strain>
    </source>
</reference>
<sequence length="164" mass="19082">MSAKSEKRVFKKLGYNKDESEKIVASLNQLLANYHVHYQKLRNFHWNVTGGDFFDLHEKFEELYTESFANIDLIAERIRVFGMTPYSLMKDYLEKADIKEVGTDLSSREMVEEVLRDFQSLVDSMDVCAVKVADLGDKATEDMLVAFIKSLELHHWMLSSFLKE</sequence>
<dbReference type="Proteomes" id="UP000321301">
    <property type="component" value="Unassembled WGS sequence"/>
</dbReference>
<dbReference type="PROSITE" id="PS00819">
    <property type="entry name" value="DPS_2"/>
    <property type="match status" value="1"/>
</dbReference>
<dbReference type="InterPro" id="IPR023188">
    <property type="entry name" value="DPS_DNA-bd_CS"/>
</dbReference>
<comment type="caution">
    <text evidence="4">The sequence shown here is derived from an EMBL/GenBank/DDBJ whole genome shotgun (WGS) entry which is preliminary data.</text>
</comment>
<dbReference type="Pfam" id="PF00210">
    <property type="entry name" value="Ferritin"/>
    <property type="match status" value="1"/>
</dbReference>
<name>A0A512CCC3_9BACT</name>
<dbReference type="AlphaFoldDB" id="A0A512CCC3"/>
<dbReference type="InterPro" id="IPR008331">
    <property type="entry name" value="Ferritin_DPS_dom"/>
</dbReference>
<evidence type="ECO:0000256" key="2">
    <source>
        <dbReference type="RuleBase" id="RU003875"/>
    </source>
</evidence>
<evidence type="ECO:0000313" key="4">
    <source>
        <dbReference type="EMBL" id="GEO21835.1"/>
    </source>
</evidence>
<feature type="domain" description="Ferritin/DPS" evidence="3">
    <location>
        <begin position="25"/>
        <end position="163"/>
    </location>
</feature>
<accession>A0A512CCC3</accession>
<keyword evidence="5" id="KW-1185">Reference proteome</keyword>
<evidence type="ECO:0000256" key="1">
    <source>
        <dbReference type="ARBA" id="ARBA00009497"/>
    </source>
</evidence>
<evidence type="ECO:0000313" key="5">
    <source>
        <dbReference type="Proteomes" id="UP000321301"/>
    </source>
</evidence>
<dbReference type="EMBL" id="BJYV01000009">
    <property type="protein sequence ID" value="GEO21835.1"/>
    <property type="molecule type" value="Genomic_DNA"/>
</dbReference>
<dbReference type="InterPro" id="IPR012347">
    <property type="entry name" value="Ferritin-like"/>
</dbReference>
<evidence type="ECO:0000259" key="3">
    <source>
        <dbReference type="Pfam" id="PF00210"/>
    </source>
</evidence>
<dbReference type="PANTHER" id="PTHR42932:SF1">
    <property type="entry name" value="GENERAL STRESS PROTEIN 20U"/>
    <property type="match status" value="1"/>
</dbReference>
<dbReference type="SUPFAM" id="SSF47240">
    <property type="entry name" value="Ferritin-like"/>
    <property type="match status" value="1"/>
</dbReference>
<dbReference type="CDD" id="cd01043">
    <property type="entry name" value="DPS"/>
    <property type="match status" value="1"/>
</dbReference>
<dbReference type="InterPro" id="IPR009078">
    <property type="entry name" value="Ferritin-like_SF"/>
</dbReference>
<organism evidence="4 5">
    <name type="scientific">Cyclobacterium qasimii</name>
    <dbReference type="NCBI Taxonomy" id="1350429"/>
    <lineage>
        <taxon>Bacteria</taxon>
        <taxon>Pseudomonadati</taxon>
        <taxon>Bacteroidota</taxon>
        <taxon>Cytophagia</taxon>
        <taxon>Cytophagales</taxon>
        <taxon>Cyclobacteriaceae</taxon>
        <taxon>Cyclobacterium</taxon>
    </lineage>
</organism>
<dbReference type="RefSeq" id="WP_020893864.1">
    <property type="nucleotide sequence ID" value="NZ_BJYV01000009.1"/>
</dbReference>
<proteinExistence type="inferred from homology"/>
<dbReference type="PRINTS" id="PR01346">
    <property type="entry name" value="HELNAPAPROT"/>
</dbReference>
<dbReference type="PIRSF" id="PIRSF005900">
    <property type="entry name" value="Dps"/>
    <property type="match status" value="1"/>
</dbReference>
<dbReference type="Gene3D" id="1.20.1260.10">
    <property type="match status" value="1"/>
</dbReference>
<dbReference type="InterPro" id="IPR002177">
    <property type="entry name" value="DPS_DNA-bd"/>
</dbReference>
<comment type="similarity">
    <text evidence="1 2">Belongs to the Dps family.</text>
</comment>
<dbReference type="GO" id="GO:0016722">
    <property type="term" value="F:oxidoreductase activity, acting on metal ions"/>
    <property type="evidence" value="ECO:0007669"/>
    <property type="project" value="InterPro"/>
</dbReference>
<dbReference type="PANTHER" id="PTHR42932">
    <property type="entry name" value="GENERAL STRESS PROTEIN 20U"/>
    <property type="match status" value="1"/>
</dbReference>